<feature type="region of interest" description="Disordered" evidence="1">
    <location>
        <begin position="43"/>
        <end position="76"/>
    </location>
</feature>
<evidence type="ECO:0000313" key="2">
    <source>
        <dbReference type="EMBL" id="KAK3310871.1"/>
    </source>
</evidence>
<gene>
    <name evidence="2" type="ORF">B0T15DRAFT_53414</name>
</gene>
<feature type="compositionally biased region" description="Polar residues" evidence="1">
    <location>
        <begin position="110"/>
        <end position="123"/>
    </location>
</feature>
<feature type="region of interest" description="Disordered" evidence="1">
    <location>
        <begin position="469"/>
        <end position="507"/>
    </location>
</feature>
<proteinExistence type="predicted"/>
<feature type="region of interest" description="Disordered" evidence="1">
    <location>
        <begin position="91"/>
        <end position="426"/>
    </location>
</feature>
<sequence length="521" mass="56941">MWLKKRSREASHPDVSPVPEIRPVAIHHIANFSYPRTDFIHLYRQAQPENTRDSRGSESSPPPLVEDHGSDLSVEDDAQYRAAGASLWESWHDDEHEAQELDSAALVKSSCGTQASRSQQVPLQRQHDPSETRCAALSAGSQSGQASQHAPLPRSEYQPHAPKVAPKVSYSLFPPADIPRQRVPVAVQLSSDRRPADLEPSPVSPYFLPSPHSRHAITGGRHQNKPSYHSISSRATSPSLPRAGSIGASSSDSIPLLRRSPGPSPPASPPATPPSEVRISWERPNRSLPRAIQGSSSHMHLRYPSLSKAATRSSPSLTVLAKSDGQAQVSDIPPQRTVTPAAFYDRPLPPLPKEAERPSTPPNVSVFESDSDDDEDEDGNGKQDGTINFARRLLQDLVHHPRDRRGKASSAGLVHKRSVSDEGPTSVVARERGRIGLARTLNAAARYHRRGGAGTGDGDSAAGTRRVAVSMDLPRDRDGRHLQPYRQLPEREESSRKGGGTRFWSGRSSNEFFGRIMRRKG</sequence>
<feature type="compositionally biased region" description="Acidic residues" evidence="1">
    <location>
        <begin position="369"/>
        <end position="378"/>
    </location>
</feature>
<reference evidence="2" key="1">
    <citation type="journal article" date="2023" name="Mol. Phylogenet. Evol.">
        <title>Genome-scale phylogeny and comparative genomics of the fungal order Sordariales.</title>
        <authorList>
            <person name="Hensen N."/>
            <person name="Bonometti L."/>
            <person name="Westerberg I."/>
            <person name="Brannstrom I.O."/>
            <person name="Guillou S."/>
            <person name="Cros-Aarteil S."/>
            <person name="Calhoun S."/>
            <person name="Haridas S."/>
            <person name="Kuo A."/>
            <person name="Mondo S."/>
            <person name="Pangilinan J."/>
            <person name="Riley R."/>
            <person name="LaButti K."/>
            <person name="Andreopoulos B."/>
            <person name="Lipzen A."/>
            <person name="Chen C."/>
            <person name="Yan M."/>
            <person name="Daum C."/>
            <person name="Ng V."/>
            <person name="Clum A."/>
            <person name="Steindorff A."/>
            <person name="Ohm R.A."/>
            <person name="Martin F."/>
            <person name="Silar P."/>
            <person name="Natvig D.O."/>
            <person name="Lalanne C."/>
            <person name="Gautier V."/>
            <person name="Ament-Velasquez S.L."/>
            <person name="Kruys A."/>
            <person name="Hutchinson M.I."/>
            <person name="Powell A.J."/>
            <person name="Barry K."/>
            <person name="Miller A.N."/>
            <person name="Grigoriev I.V."/>
            <person name="Debuchy R."/>
            <person name="Gladieux P."/>
            <person name="Hiltunen Thoren M."/>
            <person name="Johannesson H."/>
        </authorList>
    </citation>
    <scope>NUCLEOTIDE SEQUENCE</scope>
    <source>
        <strain evidence="2">CBS 333.67</strain>
    </source>
</reference>
<feature type="compositionally biased region" description="Pro residues" evidence="1">
    <location>
        <begin position="262"/>
        <end position="273"/>
    </location>
</feature>
<dbReference type="RefSeq" id="XP_062726651.1">
    <property type="nucleotide sequence ID" value="XM_062869421.1"/>
</dbReference>
<dbReference type="GeneID" id="87888250"/>
<reference evidence="2" key="2">
    <citation type="submission" date="2023-06" db="EMBL/GenBank/DDBJ databases">
        <authorList>
            <consortium name="Lawrence Berkeley National Laboratory"/>
            <person name="Mondo S.J."/>
            <person name="Hensen N."/>
            <person name="Bonometti L."/>
            <person name="Westerberg I."/>
            <person name="Brannstrom I.O."/>
            <person name="Guillou S."/>
            <person name="Cros-Aarteil S."/>
            <person name="Calhoun S."/>
            <person name="Haridas S."/>
            <person name="Kuo A."/>
            <person name="Pangilinan J."/>
            <person name="Riley R."/>
            <person name="Labutti K."/>
            <person name="Andreopoulos B."/>
            <person name="Lipzen A."/>
            <person name="Chen C."/>
            <person name="Yanf M."/>
            <person name="Daum C."/>
            <person name="Ng V."/>
            <person name="Clum A."/>
            <person name="Steindorff A."/>
            <person name="Ohm R."/>
            <person name="Martin F."/>
            <person name="Silar P."/>
            <person name="Natvig D."/>
            <person name="Lalanne C."/>
            <person name="Gautier V."/>
            <person name="Ament-Velasquez S.L."/>
            <person name="Kruys A."/>
            <person name="Hutchinson M.I."/>
            <person name="Powell A.J."/>
            <person name="Barry K."/>
            <person name="Miller A.N."/>
            <person name="Grigoriev I.V."/>
            <person name="Debuchy R."/>
            <person name="Gladieux P."/>
            <person name="Thoren M.H."/>
            <person name="Johannesson H."/>
        </authorList>
    </citation>
    <scope>NUCLEOTIDE SEQUENCE</scope>
    <source>
        <strain evidence="2">CBS 333.67</strain>
    </source>
</reference>
<comment type="caution">
    <text evidence="2">The sequence shown here is derived from an EMBL/GenBank/DDBJ whole genome shotgun (WGS) entry which is preliminary data.</text>
</comment>
<feature type="region of interest" description="Disordered" evidence="1">
    <location>
        <begin position="1"/>
        <end position="21"/>
    </location>
</feature>
<keyword evidence="3" id="KW-1185">Reference proteome</keyword>
<protein>
    <submittedName>
        <fullName evidence="2">Uncharacterized protein</fullName>
    </submittedName>
</protein>
<feature type="compositionally biased region" description="Low complexity" evidence="1">
    <location>
        <begin position="243"/>
        <end position="261"/>
    </location>
</feature>
<dbReference type="AlphaFoldDB" id="A0AAJ0H300"/>
<feature type="compositionally biased region" description="Polar residues" evidence="1">
    <location>
        <begin position="225"/>
        <end position="239"/>
    </location>
</feature>
<feature type="compositionally biased region" description="Polar residues" evidence="1">
    <location>
        <begin position="308"/>
        <end position="317"/>
    </location>
</feature>
<accession>A0AAJ0H300</accession>
<dbReference type="Proteomes" id="UP001273166">
    <property type="component" value="Unassembled WGS sequence"/>
</dbReference>
<dbReference type="EMBL" id="JAUDZG010000001">
    <property type="protein sequence ID" value="KAK3310871.1"/>
    <property type="molecule type" value="Genomic_DNA"/>
</dbReference>
<evidence type="ECO:0000256" key="1">
    <source>
        <dbReference type="SAM" id="MobiDB-lite"/>
    </source>
</evidence>
<feature type="compositionally biased region" description="Low complexity" evidence="1">
    <location>
        <begin position="135"/>
        <end position="148"/>
    </location>
</feature>
<evidence type="ECO:0000313" key="3">
    <source>
        <dbReference type="Proteomes" id="UP001273166"/>
    </source>
</evidence>
<name>A0AAJ0H300_9PEZI</name>
<organism evidence="2 3">
    <name type="scientific">Chaetomium strumarium</name>
    <dbReference type="NCBI Taxonomy" id="1170767"/>
    <lineage>
        <taxon>Eukaryota</taxon>
        <taxon>Fungi</taxon>
        <taxon>Dikarya</taxon>
        <taxon>Ascomycota</taxon>
        <taxon>Pezizomycotina</taxon>
        <taxon>Sordariomycetes</taxon>
        <taxon>Sordariomycetidae</taxon>
        <taxon>Sordariales</taxon>
        <taxon>Chaetomiaceae</taxon>
        <taxon>Chaetomium</taxon>
    </lineage>
</organism>